<evidence type="ECO:0000313" key="1">
    <source>
        <dbReference type="EMBL" id="GEN89784.1"/>
    </source>
</evidence>
<evidence type="ECO:0000313" key="2">
    <source>
        <dbReference type="Proteomes" id="UP000321558"/>
    </source>
</evidence>
<sequence length="74" mass="8768">MKNQYKMRVLFVDEEGERFIEVFDILTGITYSYYEQEYNSLGAADNSQVKHYVLKRMHLIRAGAYDDANTEYSK</sequence>
<organism evidence="1 2">
    <name type="scientific">Oceanobacillus sojae</name>
    <dbReference type="NCBI Taxonomy" id="582851"/>
    <lineage>
        <taxon>Bacteria</taxon>
        <taxon>Bacillati</taxon>
        <taxon>Bacillota</taxon>
        <taxon>Bacilli</taxon>
        <taxon>Bacillales</taxon>
        <taxon>Bacillaceae</taxon>
        <taxon>Oceanobacillus</taxon>
    </lineage>
</organism>
<name>A0A511ZQQ8_9BACI</name>
<dbReference type="OrthoDB" id="2721746at2"/>
<protein>
    <submittedName>
        <fullName evidence="1">Uncharacterized protein</fullName>
    </submittedName>
</protein>
<gene>
    <name evidence="1" type="ORF">OSO01_45230</name>
</gene>
<reference evidence="1 2" key="1">
    <citation type="submission" date="2019-07" db="EMBL/GenBank/DDBJ databases">
        <title>Whole genome shotgun sequence of Oceanobacillus sojae NBRC 105379.</title>
        <authorList>
            <person name="Hosoyama A."/>
            <person name="Uohara A."/>
            <person name="Ohji S."/>
            <person name="Ichikawa N."/>
        </authorList>
    </citation>
    <scope>NUCLEOTIDE SEQUENCE [LARGE SCALE GENOMIC DNA]</scope>
    <source>
        <strain evidence="1 2">NBRC 105379</strain>
    </source>
</reference>
<comment type="caution">
    <text evidence="1">The sequence shown here is derived from an EMBL/GenBank/DDBJ whole genome shotgun (WGS) entry which is preliminary data.</text>
</comment>
<dbReference type="Proteomes" id="UP000321558">
    <property type="component" value="Unassembled WGS sequence"/>
</dbReference>
<accession>A0A511ZQQ8</accession>
<dbReference type="AlphaFoldDB" id="A0A511ZQQ8"/>
<dbReference type="EMBL" id="BJYM01000029">
    <property type="protein sequence ID" value="GEN89784.1"/>
    <property type="molecule type" value="Genomic_DNA"/>
</dbReference>
<proteinExistence type="predicted"/>
<dbReference type="RefSeq" id="WP_147212659.1">
    <property type="nucleotide sequence ID" value="NZ_BJYM01000029.1"/>
</dbReference>
<keyword evidence="2" id="KW-1185">Reference proteome</keyword>